<dbReference type="PANTHER" id="PTHR34820">
    <property type="entry name" value="INNER MEMBRANE PROTEIN YEBZ"/>
    <property type="match status" value="1"/>
</dbReference>
<dbReference type="EMBL" id="UOGC01000064">
    <property type="protein sequence ID" value="VAX18098.1"/>
    <property type="molecule type" value="Genomic_DNA"/>
</dbReference>
<evidence type="ECO:0000256" key="2">
    <source>
        <dbReference type="SAM" id="Phobius"/>
    </source>
</evidence>
<dbReference type="InterPro" id="IPR036400">
    <property type="entry name" value="Cyt_B5-like_heme/steroid_sf"/>
</dbReference>
<dbReference type="GO" id="GO:0006825">
    <property type="term" value="P:copper ion transport"/>
    <property type="evidence" value="ECO:0007669"/>
    <property type="project" value="InterPro"/>
</dbReference>
<dbReference type="InterPro" id="IPR032694">
    <property type="entry name" value="CopC/D"/>
</dbReference>
<dbReference type="SUPFAM" id="SSF55856">
    <property type="entry name" value="Cytochrome b5-like heme/steroid binding domain"/>
    <property type="match status" value="1"/>
</dbReference>
<accession>A0A3B1C2Q3</accession>
<organism evidence="4">
    <name type="scientific">hydrothermal vent metagenome</name>
    <dbReference type="NCBI Taxonomy" id="652676"/>
    <lineage>
        <taxon>unclassified sequences</taxon>
        <taxon>metagenomes</taxon>
        <taxon>ecological metagenomes</taxon>
    </lineage>
</organism>
<dbReference type="InterPro" id="IPR001199">
    <property type="entry name" value="Cyt_B5-like_heme/steroid-bd"/>
</dbReference>
<feature type="transmembrane region" description="Helical" evidence="2">
    <location>
        <begin position="284"/>
        <end position="306"/>
    </location>
</feature>
<dbReference type="GO" id="GO:0030313">
    <property type="term" value="C:cell envelope"/>
    <property type="evidence" value="ECO:0007669"/>
    <property type="project" value="UniProtKB-SubCell"/>
</dbReference>
<name>A0A3B1C2Q3_9ZZZZ</name>
<comment type="subcellular location">
    <subcellularLocation>
        <location evidence="1">Cell envelope</location>
    </subcellularLocation>
</comment>
<proteinExistence type="predicted"/>
<keyword evidence="2" id="KW-0812">Transmembrane</keyword>
<feature type="domain" description="Cytochrome b5 heme-binding" evidence="3">
    <location>
        <begin position="200"/>
        <end position="271"/>
    </location>
</feature>
<keyword evidence="2" id="KW-0472">Membrane</keyword>
<dbReference type="GO" id="GO:0005886">
    <property type="term" value="C:plasma membrane"/>
    <property type="evidence" value="ECO:0007669"/>
    <property type="project" value="TreeGrafter"/>
</dbReference>
<protein>
    <recommendedName>
        <fullName evidence="3">Cytochrome b5 heme-binding domain-containing protein</fullName>
    </recommendedName>
</protein>
<dbReference type="Gene3D" id="3.10.120.10">
    <property type="entry name" value="Cytochrome b5-like heme/steroid binding domain"/>
    <property type="match status" value="1"/>
</dbReference>
<feature type="transmembrane region" description="Helical" evidence="2">
    <location>
        <begin position="157"/>
        <end position="181"/>
    </location>
</feature>
<evidence type="ECO:0000256" key="1">
    <source>
        <dbReference type="ARBA" id="ARBA00004196"/>
    </source>
</evidence>
<feature type="transmembrane region" description="Helical" evidence="2">
    <location>
        <begin position="86"/>
        <end position="105"/>
    </location>
</feature>
<feature type="transmembrane region" description="Helical" evidence="2">
    <location>
        <begin position="125"/>
        <end position="145"/>
    </location>
</feature>
<evidence type="ECO:0000313" key="4">
    <source>
        <dbReference type="EMBL" id="VAX18098.1"/>
    </source>
</evidence>
<keyword evidence="2" id="KW-1133">Transmembrane helix</keyword>
<evidence type="ECO:0000259" key="3">
    <source>
        <dbReference type="SMART" id="SM01117"/>
    </source>
</evidence>
<reference evidence="4" key="1">
    <citation type="submission" date="2018-06" db="EMBL/GenBank/DDBJ databases">
        <authorList>
            <person name="Zhirakovskaya E."/>
        </authorList>
    </citation>
    <scope>NUCLEOTIDE SEQUENCE</scope>
</reference>
<gene>
    <name evidence="4" type="ORF">MNBD_NITROSPINAE01-1787</name>
</gene>
<dbReference type="PANTHER" id="PTHR34820:SF4">
    <property type="entry name" value="INNER MEMBRANE PROTEIN YEBZ"/>
    <property type="match status" value="1"/>
</dbReference>
<sequence>MTKMYCYPKRIFLFFIIFFSSLLYSPAFATPDHAEETRQGCIICHETEEGEALSDRGLSYLFSGYTWPPPENAKAFLNIKNPLRSIIGFFHILFAITWFGTIIYVHIILKPAYASSGLPKSEVRLGVISMAVLGITGTLLMLSRINGLDVLFDTRWGILLLTKIAFYLFLVSSAIFVLTYIKPRLLIKEKTMGKPANGVYNAQNLEAFDGKDGNPAYIAYKGQVHDLSGLARWKGGVHFKHLAGKDLTEELKRAPHGAEKLENLKVIGSYDPLIATQKTFAQKLFYFLAYLNLAVVFVTLFVIAMWRWGI</sequence>
<dbReference type="SMART" id="SM01117">
    <property type="entry name" value="Cyt-b5"/>
    <property type="match status" value="1"/>
</dbReference>
<dbReference type="AlphaFoldDB" id="A0A3B1C2Q3"/>
<dbReference type="Pfam" id="PF00173">
    <property type="entry name" value="Cyt-b5"/>
    <property type="match status" value="1"/>
</dbReference>